<dbReference type="AlphaFoldDB" id="A0AAP6WNY2"/>
<organism evidence="1 2">
    <name type="scientific">Clostridium perfringens</name>
    <dbReference type="NCBI Taxonomy" id="1502"/>
    <lineage>
        <taxon>Bacteria</taxon>
        <taxon>Bacillati</taxon>
        <taxon>Bacillota</taxon>
        <taxon>Clostridia</taxon>
        <taxon>Eubacteriales</taxon>
        <taxon>Clostridiaceae</taxon>
        <taxon>Clostridium</taxon>
    </lineage>
</organism>
<gene>
    <name evidence="1" type="ORF">G6Z34_13595</name>
</gene>
<evidence type="ECO:0000313" key="1">
    <source>
        <dbReference type="EMBL" id="NGU31120.1"/>
    </source>
</evidence>
<sequence>MKELYNLKQVLSHLEIYPNDKFERVNDEDFIIFRGHFGEIMYKIKGSKFARQLPYFNYTQDLFTKCE</sequence>
<proteinExistence type="predicted"/>
<evidence type="ECO:0000313" key="2">
    <source>
        <dbReference type="Proteomes" id="UP000481454"/>
    </source>
</evidence>
<dbReference type="EMBL" id="JAALLZ010000006">
    <property type="protein sequence ID" value="NGU31120.1"/>
    <property type="molecule type" value="Genomic_DNA"/>
</dbReference>
<dbReference type="RefSeq" id="WP_164801050.1">
    <property type="nucleotide sequence ID" value="NZ_CATNYN010000009.1"/>
</dbReference>
<accession>A0AAP6WNY2</accession>
<protein>
    <submittedName>
        <fullName evidence="1">Uncharacterized protein</fullName>
    </submittedName>
</protein>
<dbReference type="Proteomes" id="UP000481454">
    <property type="component" value="Unassembled WGS sequence"/>
</dbReference>
<comment type="caution">
    <text evidence="1">The sequence shown here is derived from an EMBL/GenBank/DDBJ whole genome shotgun (WGS) entry which is preliminary data.</text>
</comment>
<name>A0AAP6WNY2_CLOPF</name>
<reference evidence="1 2" key="1">
    <citation type="submission" date="2020-02" db="EMBL/GenBank/DDBJ databases">
        <title>Genomic Insights into the Phylogeny and Genetic Plasticity of the Human and Animal Enteric Pathogen Clostridium perfringens.</title>
        <authorList>
            <person name="Feng Y."/>
            <person name="Hu Y."/>
        </authorList>
    </citation>
    <scope>NUCLEOTIDE SEQUENCE [LARGE SCALE GENOMIC DNA]</scope>
    <source>
        <strain evidence="1 2">CP-40</strain>
    </source>
</reference>